<evidence type="ECO:0000313" key="6">
    <source>
        <dbReference type="Proteomes" id="UP000799766"/>
    </source>
</evidence>
<sequence length="668" mass="75042">MAERAHKASHRSSFLSRACENCRLRKIRCDKAIPCSSCQTLGITCQAATRQVEPRPRMVVSGQYEKQIELIQERLRTIEMSVKEISRSSQRSQSPPREDLLGQSTKGSPPASITAFEGDSSFGTSTLEASKAADLAVERVLGENQEVAAALSALRDSLQSHETDSRVHYAYLSNQQGPSKPFRADIRLLPVEFVIALVKKYKVAPPLCLVTMAAPEHIDVEKLCQKIYFPSEPIPPGSVTLMHALLYYIMRDYAEEDYSDLSEFDLATYKDICEKNLYKGLETYETLVTPTLENIQSLLLGASKAQEDSKISLCWSYVSAAQNMCQTLGYHRKSALRNDTFKVAEAKRNAFWNLYMLDKNLSLNLGRASNFRDYDIDAEFFTPCENPLQRPWDQMALGWVKFATVQGEVYDQLYSAQAARSPPEGRLRAIQELSSRLLTVRDEIVSVDYSRGYFCEYVCCMDAATDFITYSVLTIIYRAQAIQGHGTEISGKCFEAAKLSLQNHLRCFEDFRRLGGSKQTDYVNWVLLYPSFTPFVIVFTHAIGTTDLDDLALLSETVHSLDMLKHLCHGSKRLFNVCKAFLNAAEALINSRQTLSGLHQHDNGSLVLSPGTNPQTQQMPISDFVWPTEDFNFGASNMDMSAFLSGWLGANRPVTEMLNLEFGEHDTN</sequence>
<feature type="region of interest" description="Disordered" evidence="3">
    <location>
        <begin position="83"/>
        <end position="117"/>
    </location>
</feature>
<accession>A0A6A6NL99</accession>
<evidence type="ECO:0000256" key="3">
    <source>
        <dbReference type="SAM" id="MobiDB-lite"/>
    </source>
</evidence>
<dbReference type="CDD" id="cd00067">
    <property type="entry name" value="GAL4"/>
    <property type="match status" value="1"/>
</dbReference>
<name>A0A6A6NL99_9PEZI</name>
<feature type="domain" description="Zn(2)-C6 fungal-type" evidence="4">
    <location>
        <begin position="18"/>
        <end position="45"/>
    </location>
</feature>
<keyword evidence="6" id="KW-1185">Reference proteome</keyword>
<evidence type="ECO:0000256" key="2">
    <source>
        <dbReference type="ARBA" id="ARBA00023242"/>
    </source>
</evidence>
<keyword evidence="2" id="KW-0539">Nucleus</keyword>
<dbReference type="PANTHER" id="PTHR46910">
    <property type="entry name" value="TRANSCRIPTION FACTOR PDR1"/>
    <property type="match status" value="1"/>
</dbReference>
<proteinExistence type="predicted"/>
<dbReference type="GO" id="GO:0008270">
    <property type="term" value="F:zinc ion binding"/>
    <property type="evidence" value="ECO:0007669"/>
    <property type="project" value="InterPro"/>
</dbReference>
<dbReference type="Proteomes" id="UP000799766">
    <property type="component" value="Unassembled WGS sequence"/>
</dbReference>
<dbReference type="PROSITE" id="PS00463">
    <property type="entry name" value="ZN2_CY6_FUNGAL_1"/>
    <property type="match status" value="1"/>
</dbReference>
<dbReference type="SMART" id="SM00066">
    <property type="entry name" value="GAL4"/>
    <property type="match status" value="1"/>
</dbReference>
<dbReference type="GO" id="GO:0006351">
    <property type="term" value="P:DNA-templated transcription"/>
    <property type="evidence" value="ECO:0007669"/>
    <property type="project" value="InterPro"/>
</dbReference>
<dbReference type="GO" id="GO:0000981">
    <property type="term" value="F:DNA-binding transcription factor activity, RNA polymerase II-specific"/>
    <property type="evidence" value="ECO:0007669"/>
    <property type="project" value="InterPro"/>
</dbReference>
<dbReference type="EMBL" id="MU001708">
    <property type="protein sequence ID" value="KAF2452502.1"/>
    <property type="molecule type" value="Genomic_DNA"/>
</dbReference>
<evidence type="ECO:0000313" key="5">
    <source>
        <dbReference type="EMBL" id="KAF2452502.1"/>
    </source>
</evidence>
<keyword evidence="1" id="KW-0479">Metal-binding</keyword>
<dbReference type="AlphaFoldDB" id="A0A6A6NL99"/>
<dbReference type="Gene3D" id="4.10.240.10">
    <property type="entry name" value="Zn(2)-C6 fungal-type DNA-binding domain"/>
    <property type="match status" value="1"/>
</dbReference>
<dbReference type="PANTHER" id="PTHR46910:SF25">
    <property type="entry name" value="ABC-TRANSPORTER-REGULATING TRANSCRIPTION FACTOR"/>
    <property type="match status" value="1"/>
</dbReference>
<dbReference type="Pfam" id="PF04082">
    <property type="entry name" value="Fungal_trans"/>
    <property type="match status" value="1"/>
</dbReference>
<dbReference type="GO" id="GO:0003677">
    <property type="term" value="F:DNA binding"/>
    <property type="evidence" value="ECO:0007669"/>
    <property type="project" value="InterPro"/>
</dbReference>
<dbReference type="CDD" id="cd12148">
    <property type="entry name" value="fungal_TF_MHR"/>
    <property type="match status" value="1"/>
</dbReference>
<dbReference type="InterPro" id="IPR007219">
    <property type="entry name" value="XnlR_reg_dom"/>
</dbReference>
<evidence type="ECO:0000256" key="1">
    <source>
        <dbReference type="ARBA" id="ARBA00022723"/>
    </source>
</evidence>
<evidence type="ECO:0000259" key="4">
    <source>
        <dbReference type="PROSITE" id="PS50048"/>
    </source>
</evidence>
<dbReference type="SUPFAM" id="SSF57701">
    <property type="entry name" value="Zn2/Cys6 DNA-binding domain"/>
    <property type="match status" value="1"/>
</dbReference>
<dbReference type="SMART" id="SM00906">
    <property type="entry name" value="Fungal_trans"/>
    <property type="match status" value="1"/>
</dbReference>
<protein>
    <submittedName>
        <fullName evidence="5">C6 transcription factor</fullName>
    </submittedName>
</protein>
<organism evidence="5 6">
    <name type="scientific">Lineolata rhizophorae</name>
    <dbReference type="NCBI Taxonomy" id="578093"/>
    <lineage>
        <taxon>Eukaryota</taxon>
        <taxon>Fungi</taxon>
        <taxon>Dikarya</taxon>
        <taxon>Ascomycota</taxon>
        <taxon>Pezizomycotina</taxon>
        <taxon>Dothideomycetes</taxon>
        <taxon>Dothideomycetes incertae sedis</taxon>
        <taxon>Lineolatales</taxon>
        <taxon>Lineolataceae</taxon>
        <taxon>Lineolata</taxon>
    </lineage>
</organism>
<dbReference type="OrthoDB" id="103819at2759"/>
<dbReference type="PROSITE" id="PS50048">
    <property type="entry name" value="ZN2_CY6_FUNGAL_2"/>
    <property type="match status" value="1"/>
</dbReference>
<dbReference type="Pfam" id="PF00172">
    <property type="entry name" value="Zn_clus"/>
    <property type="match status" value="1"/>
</dbReference>
<gene>
    <name evidence="5" type="ORF">BDY21DRAFT_359072</name>
</gene>
<dbReference type="InterPro" id="IPR001138">
    <property type="entry name" value="Zn2Cys6_DnaBD"/>
</dbReference>
<reference evidence="5" key="1">
    <citation type="journal article" date="2020" name="Stud. Mycol.">
        <title>101 Dothideomycetes genomes: a test case for predicting lifestyles and emergence of pathogens.</title>
        <authorList>
            <person name="Haridas S."/>
            <person name="Albert R."/>
            <person name="Binder M."/>
            <person name="Bloem J."/>
            <person name="Labutti K."/>
            <person name="Salamov A."/>
            <person name="Andreopoulos B."/>
            <person name="Baker S."/>
            <person name="Barry K."/>
            <person name="Bills G."/>
            <person name="Bluhm B."/>
            <person name="Cannon C."/>
            <person name="Castanera R."/>
            <person name="Culley D."/>
            <person name="Daum C."/>
            <person name="Ezra D."/>
            <person name="Gonzalez J."/>
            <person name="Henrissat B."/>
            <person name="Kuo A."/>
            <person name="Liang C."/>
            <person name="Lipzen A."/>
            <person name="Lutzoni F."/>
            <person name="Magnuson J."/>
            <person name="Mondo S."/>
            <person name="Nolan M."/>
            <person name="Ohm R."/>
            <person name="Pangilinan J."/>
            <person name="Park H.-J."/>
            <person name="Ramirez L."/>
            <person name="Alfaro M."/>
            <person name="Sun H."/>
            <person name="Tritt A."/>
            <person name="Yoshinaga Y."/>
            <person name="Zwiers L.-H."/>
            <person name="Turgeon B."/>
            <person name="Goodwin S."/>
            <person name="Spatafora J."/>
            <person name="Crous P."/>
            <person name="Grigoriev I."/>
        </authorList>
    </citation>
    <scope>NUCLEOTIDE SEQUENCE</scope>
    <source>
        <strain evidence="5">ATCC 16933</strain>
    </source>
</reference>
<dbReference type="InterPro" id="IPR050987">
    <property type="entry name" value="AtrR-like"/>
</dbReference>
<dbReference type="InterPro" id="IPR036864">
    <property type="entry name" value="Zn2-C6_fun-type_DNA-bd_sf"/>
</dbReference>